<evidence type="ECO:0000313" key="4">
    <source>
        <dbReference type="Proteomes" id="UP000266426"/>
    </source>
</evidence>
<dbReference type="AlphaFoldDB" id="A0A3A4R8N5"/>
<evidence type="ECO:0008006" key="5">
    <source>
        <dbReference type="Google" id="ProtNLM"/>
    </source>
</evidence>
<name>A0A3A4R8N5_9BACT</name>
<organism evidence="3 4">
    <name type="scientific">Candidatus Auribacter fodinae</name>
    <dbReference type="NCBI Taxonomy" id="2093366"/>
    <lineage>
        <taxon>Bacteria</taxon>
        <taxon>Pseudomonadati</taxon>
        <taxon>Candidatus Auribacterota</taxon>
        <taxon>Candidatus Auribacteria</taxon>
        <taxon>Candidatus Auribacterales</taxon>
        <taxon>Candidatus Auribacteraceae</taxon>
        <taxon>Candidatus Auribacter</taxon>
    </lineage>
</organism>
<feature type="signal peptide" evidence="2">
    <location>
        <begin position="1"/>
        <end position="25"/>
    </location>
</feature>
<protein>
    <recommendedName>
        <fullName evidence="5">PEP-CTERM sorting domain-containing protein</fullName>
    </recommendedName>
</protein>
<dbReference type="Proteomes" id="UP000266426">
    <property type="component" value="Unassembled WGS sequence"/>
</dbReference>
<accession>A0A3A4R8N5</accession>
<proteinExistence type="predicted"/>
<keyword evidence="1" id="KW-0812">Transmembrane</keyword>
<feature type="chain" id="PRO_5017395658" description="PEP-CTERM sorting domain-containing protein" evidence="2">
    <location>
        <begin position="26"/>
        <end position="239"/>
    </location>
</feature>
<dbReference type="EMBL" id="QZJZ01000022">
    <property type="protein sequence ID" value="RJP60806.1"/>
    <property type="molecule type" value="Genomic_DNA"/>
</dbReference>
<keyword evidence="1" id="KW-0472">Membrane</keyword>
<evidence type="ECO:0000313" key="3">
    <source>
        <dbReference type="EMBL" id="RJP60806.1"/>
    </source>
</evidence>
<comment type="caution">
    <text evidence="3">The sequence shown here is derived from an EMBL/GenBank/DDBJ whole genome shotgun (WGS) entry which is preliminary data.</text>
</comment>
<keyword evidence="1" id="KW-1133">Transmembrane helix</keyword>
<gene>
    <name evidence="3" type="ORF">C4541_03465</name>
</gene>
<reference evidence="3 4" key="1">
    <citation type="journal article" date="2017" name="ISME J.">
        <title>Energy and carbon metabolisms in a deep terrestrial subsurface fluid microbial community.</title>
        <authorList>
            <person name="Momper L."/>
            <person name="Jungbluth S.P."/>
            <person name="Lee M.D."/>
            <person name="Amend J.P."/>
        </authorList>
    </citation>
    <scope>NUCLEOTIDE SEQUENCE [LARGE SCALE GENOMIC DNA]</scope>
    <source>
        <strain evidence="3">SURF_26</strain>
    </source>
</reference>
<feature type="transmembrane region" description="Helical" evidence="1">
    <location>
        <begin position="214"/>
        <end position="230"/>
    </location>
</feature>
<evidence type="ECO:0000256" key="2">
    <source>
        <dbReference type="SAM" id="SignalP"/>
    </source>
</evidence>
<keyword evidence="2" id="KW-0732">Signal</keyword>
<sequence>MKYKGMKITLAGGLAVLLFSVSAYSATILGFTTNKTGPGSSYSITDIGGGLRQLEFGSLAVTQAKINNNSISELLGAEIDIDDVVIDSSTEMLLGALGPINLYSFDVTTGTLADGFKIKIGMNTVLEADLILDKLVAGGKSAFIDAGLTFDLTNVEIFTTGLDADTIMFLNAFLPGGDIVLSLASYLNYIDTSIRNGVVDKGPVSGIITPVPEPFSYFIMGWGALVLYSFKKMGFVVKR</sequence>
<evidence type="ECO:0000256" key="1">
    <source>
        <dbReference type="SAM" id="Phobius"/>
    </source>
</evidence>